<dbReference type="PANTHER" id="PTHR24148">
    <property type="entry name" value="ANKYRIN REPEAT DOMAIN-CONTAINING PROTEIN 39 HOMOLOG-RELATED"/>
    <property type="match status" value="1"/>
</dbReference>
<reference evidence="2" key="2">
    <citation type="submission" date="2023-05" db="EMBL/GenBank/DDBJ databases">
        <authorList>
            <consortium name="Lawrence Berkeley National Laboratory"/>
            <person name="Steindorff A."/>
            <person name="Hensen N."/>
            <person name="Bonometti L."/>
            <person name="Westerberg I."/>
            <person name="Brannstrom I.O."/>
            <person name="Guillou S."/>
            <person name="Cros-Aarteil S."/>
            <person name="Calhoun S."/>
            <person name="Haridas S."/>
            <person name="Kuo A."/>
            <person name="Mondo S."/>
            <person name="Pangilinan J."/>
            <person name="Riley R."/>
            <person name="Labutti K."/>
            <person name="Andreopoulos B."/>
            <person name="Lipzen A."/>
            <person name="Chen C."/>
            <person name="Yanf M."/>
            <person name="Daum C."/>
            <person name="Ng V."/>
            <person name="Clum A."/>
            <person name="Ohm R."/>
            <person name="Martin F."/>
            <person name="Silar P."/>
            <person name="Natvig D."/>
            <person name="Lalanne C."/>
            <person name="Gautier V."/>
            <person name="Ament-Velasquez S.L."/>
            <person name="Kruys A."/>
            <person name="Hutchinson M.I."/>
            <person name="Powell A.J."/>
            <person name="Barry K."/>
            <person name="Miller A.N."/>
            <person name="Grigoriev I.V."/>
            <person name="Debuchy R."/>
            <person name="Gladieux P."/>
            <person name="Thoren M.H."/>
            <person name="Johannesson H."/>
        </authorList>
    </citation>
    <scope>NUCLEOTIDE SEQUENCE</scope>
    <source>
        <strain evidence="2">PSN243</strain>
    </source>
</reference>
<proteinExistence type="predicted"/>
<dbReference type="EMBL" id="MU866005">
    <property type="protein sequence ID" value="KAK4442843.1"/>
    <property type="molecule type" value="Genomic_DNA"/>
</dbReference>
<name>A0AAV9G5Y2_9PEZI</name>
<dbReference type="InterPro" id="IPR052895">
    <property type="entry name" value="HetReg/Transcr_Mod"/>
</dbReference>
<feature type="domain" description="Heterokaryon incompatibility" evidence="1">
    <location>
        <begin position="35"/>
        <end position="176"/>
    </location>
</feature>
<organism evidence="2 3">
    <name type="scientific">Podospora aff. communis PSN243</name>
    <dbReference type="NCBI Taxonomy" id="3040156"/>
    <lineage>
        <taxon>Eukaryota</taxon>
        <taxon>Fungi</taxon>
        <taxon>Dikarya</taxon>
        <taxon>Ascomycota</taxon>
        <taxon>Pezizomycotina</taxon>
        <taxon>Sordariomycetes</taxon>
        <taxon>Sordariomycetidae</taxon>
        <taxon>Sordariales</taxon>
        <taxon>Podosporaceae</taxon>
        <taxon>Podospora</taxon>
    </lineage>
</organism>
<dbReference type="Pfam" id="PF26639">
    <property type="entry name" value="Het-6_barrel"/>
    <property type="match status" value="1"/>
</dbReference>
<keyword evidence="3" id="KW-1185">Reference proteome</keyword>
<comment type="caution">
    <text evidence="2">The sequence shown here is derived from an EMBL/GenBank/DDBJ whole genome shotgun (WGS) entry which is preliminary data.</text>
</comment>
<protein>
    <submittedName>
        <fullName evidence="2">HET-domain-containing protein</fullName>
    </submittedName>
</protein>
<gene>
    <name evidence="2" type="ORF">QBC34DRAFT_223299</name>
</gene>
<dbReference type="PANTHER" id="PTHR24148:SF73">
    <property type="entry name" value="HET DOMAIN PROTEIN (AFU_ORTHOLOGUE AFUA_8G01020)"/>
    <property type="match status" value="1"/>
</dbReference>
<dbReference type="AlphaFoldDB" id="A0AAV9G5Y2"/>
<dbReference type="Pfam" id="PF06985">
    <property type="entry name" value="HET"/>
    <property type="match status" value="1"/>
</dbReference>
<accession>A0AAV9G5Y2</accession>
<evidence type="ECO:0000313" key="3">
    <source>
        <dbReference type="Proteomes" id="UP001321760"/>
    </source>
</evidence>
<dbReference type="Proteomes" id="UP001321760">
    <property type="component" value="Unassembled WGS sequence"/>
</dbReference>
<dbReference type="InterPro" id="IPR010730">
    <property type="entry name" value="HET"/>
</dbReference>
<sequence length="588" mass="65510">MPPLYIPLNNPDKEIRLLTSNYILTTHPLATAPPFAALSYVWGSPADTTPITINNNTISITKTLATALHNLRGTITIPLWADAICINQSSISERTHQVQIMHEIYSLASAVVVYLGSGTVHTDFAMQNMADARFRAGLRRSFFESTPSTEEVMVDVVLKHDLCKRPWWKRLWVRQEFILSSKDPVIACGDKFVRWSELMECFLSLPRSWDHPGLEGLWADCRREVTGSEDDVPGTNGIHLVSLDMIRENVRSSGGLNLFEAVRYVLRNSKATNSLDYVYGLLGILCEGERSRLLVHYEVERMELYRQVMGTLWTDHGDSVLRELLSVLEFSPENSDGRFPSWVPDFAAQPTRWWKDYWCLMGYSVLEGPKGAPRVRLEGQLLVLHGVILDRVAAAFATPESFDDIRELIPILRKVESAMCKGIQLPIPPDHPLRALSPLKMEEAVVQTLTRSVVEYDEPLLTGVDDEQVMTALLGRSELDSLEFEVPGSDIGPENRAFDRLARLLRAKFVGRQALVTESGFAGIGVRQIVEGDVVTFPFGGNAPLVLRPCGAEWAVVGGAYISGLMDPALVEGLVIAGQLQPVEFGIR</sequence>
<evidence type="ECO:0000259" key="1">
    <source>
        <dbReference type="Pfam" id="PF06985"/>
    </source>
</evidence>
<reference evidence="2" key="1">
    <citation type="journal article" date="2023" name="Mol. Phylogenet. Evol.">
        <title>Genome-scale phylogeny and comparative genomics of the fungal order Sordariales.</title>
        <authorList>
            <person name="Hensen N."/>
            <person name="Bonometti L."/>
            <person name="Westerberg I."/>
            <person name="Brannstrom I.O."/>
            <person name="Guillou S."/>
            <person name="Cros-Aarteil S."/>
            <person name="Calhoun S."/>
            <person name="Haridas S."/>
            <person name="Kuo A."/>
            <person name="Mondo S."/>
            <person name="Pangilinan J."/>
            <person name="Riley R."/>
            <person name="LaButti K."/>
            <person name="Andreopoulos B."/>
            <person name="Lipzen A."/>
            <person name="Chen C."/>
            <person name="Yan M."/>
            <person name="Daum C."/>
            <person name="Ng V."/>
            <person name="Clum A."/>
            <person name="Steindorff A."/>
            <person name="Ohm R.A."/>
            <person name="Martin F."/>
            <person name="Silar P."/>
            <person name="Natvig D.O."/>
            <person name="Lalanne C."/>
            <person name="Gautier V."/>
            <person name="Ament-Velasquez S.L."/>
            <person name="Kruys A."/>
            <person name="Hutchinson M.I."/>
            <person name="Powell A.J."/>
            <person name="Barry K."/>
            <person name="Miller A.N."/>
            <person name="Grigoriev I.V."/>
            <person name="Debuchy R."/>
            <person name="Gladieux P."/>
            <person name="Hiltunen Thoren M."/>
            <person name="Johannesson H."/>
        </authorList>
    </citation>
    <scope>NUCLEOTIDE SEQUENCE</scope>
    <source>
        <strain evidence="2">PSN243</strain>
    </source>
</reference>
<evidence type="ECO:0000313" key="2">
    <source>
        <dbReference type="EMBL" id="KAK4442843.1"/>
    </source>
</evidence>